<keyword evidence="4" id="KW-1003">Cell membrane</keyword>
<evidence type="ECO:0000256" key="9">
    <source>
        <dbReference type="ARBA" id="ARBA00022840"/>
    </source>
</evidence>
<evidence type="ECO:0000256" key="13">
    <source>
        <dbReference type="ARBA" id="ARBA00023488"/>
    </source>
</evidence>
<feature type="transmembrane region" description="Helical" evidence="16">
    <location>
        <begin position="294"/>
        <end position="315"/>
    </location>
</feature>
<evidence type="ECO:0000313" key="20">
    <source>
        <dbReference type="EMBL" id="AHW65096.1"/>
    </source>
</evidence>
<dbReference type="InterPro" id="IPR017938">
    <property type="entry name" value="Riboflavin_synthase-like_b-brl"/>
</dbReference>
<dbReference type="Gene3D" id="3.40.50.80">
    <property type="entry name" value="Nucleotide-binding domain of ferredoxin-NADP reductase (FNR) module"/>
    <property type="match status" value="1"/>
</dbReference>
<dbReference type="InterPro" id="IPR017927">
    <property type="entry name" value="FAD-bd_FR_type"/>
</dbReference>
<dbReference type="Pfam" id="PF04954">
    <property type="entry name" value="SIP"/>
    <property type="match status" value="1"/>
</dbReference>
<dbReference type="InterPro" id="IPR027417">
    <property type="entry name" value="P-loop_NTPase"/>
</dbReference>
<evidence type="ECO:0000256" key="1">
    <source>
        <dbReference type="ARBA" id="ARBA00001974"/>
    </source>
</evidence>
<dbReference type="KEGG" id="cgy:CGLY_13280"/>
<dbReference type="PANTHER" id="PTHR43394">
    <property type="entry name" value="ATP-DEPENDENT PERMEASE MDL1, MITOCHONDRIAL"/>
    <property type="match status" value="1"/>
</dbReference>
<comment type="similarity">
    <text evidence="14">Belongs to the ABC transporter superfamily. Lipid exporter (TC 3.A.1.106) family.</text>
</comment>
<feature type="transmembrane region" description="Helical" evidence="16">
    <location>
        <begin position="526"/>
        <end position="545"/>
    </location>
</feature>
<keyword evidence="3" id="KW-0813">Transport</keyword>
<reference evidence="20 21" key="1">
    <citation type="journal article" date="2015" name="Int. J. Syst. Evol. Microbiol.">
        <title>Revisiting Corynebacterium glyciniphilum (ex Kubota et al., 1972) sp. nov., nom. rev., isolated from putrefied banana.</title>
        <authorList>
            <person name="Al-Dilaimi A."/>
            <person name="Bednarz H."/>
            <person name="Lomker A."/>
            <person name="Niehaus K."/>
            <person name="Kalinowski J."/>
            <person name="Ruckert C."/>
        </authorList>
    </citation>
    <scope>NUCLEOTIDE SEQUENCE [LARGE SCALE GENOMIC DNA]</scope>
    <source>
        <strain evidence="20">AJ 3170</strain>
    </source>
</reference>
<dbReference type="RefSeq" id="WP_038550082.1">
    <property type="nucleotide sequence ID" value="NZ_CP006842.1"/>
</dbReference>
<evidence type="ECO:0000256" key="4">
    <source>
        <dbReference type="ARBA" id="ARBA00022475"/>
    </source>
</evidence>
<evidence type="ECO:0000256" key="14">
    <source>
        <dbReference type="ARBA" id="ARBA00061644"/>
    </source>
</evidence>
<keyword evidence="21" id="KW-1185">Reference proteome</keyword>
<feature type="transmembrane region" description="Helical" evidence="16">
    <location>
        <begin position="408"/>
        <end position="427"/>
    </location>
</feature>
<feature type="domain" description="FAD-binding FR-type" evidence="19">
    <location>
        <begin position="15"/>
        <end position="134"/>
    </location>
</feature>
<evidence type="ECO:0000256" key="15">
    <source>
        <dbReference type="SAM" id="MobiDB-lite"/>
    </source>
</evidence>
<dbReference type="Pfam" id="PF08021">
    <property type="entry name" value="FAD_binding_9"/>
    <property type="match status" value="1"/>
</dbReference>
<dbReference type="Gene3D" id="1.20.1560.10">
    <property type="entry name" value="ABC transporter type 1, transmembrane domain"/>
    <property type="match status" value="1"/>
</dbReference>
<dbReference type="FunFam" id="3.40.50.300:FF:000299">
    <property type="entry name" value="ABC transporter ATP-binding protein/permease"/>
    <property type="match status" value="1"/>
</dbReference>
<dbReference type="CDD" id="cd06193">
    <property type="entry name" value="siderophore_interacting"/>
    <property type="match status" value="1"/>
</dbReference>
<keyword evidence="5" id="KW-0285">Flavoprotein</keyword>
<evidence type="ECO:0000256" key="16">
    <source>
        <dbReference type="SAM" id="Phobius"/>
    </source>
</evidence>
<evidence type="ECO:0000256" key="10">
    <source>
        <dbReference type="ARBA" id="ARBA00022989"/>
    </source>
</evidence>
<dbReference type="AlphaFoldDB" id="X5EEN5"/>
<comment type="subunit">
    <text evidence="12">Forms a heterodimer with IrtB.</text>
</comment>
<evidence type="ECO:0000256" key="7">
    <source>
        <dbReference type="ARBA" id="ARBA00022741"/>
    </source>
</evidence>
<dbReference type="STRING" id="1404245.CGLY_13280"/>
<dbReference type="Proteomes" id="UP000023703">
    <property type="component" value="Chromosome"/>
</dbReference>
<dbReference type="GO" id="GO:0016887">
    <property type="term" value="F:ATP hydrolysis activity"/>
    <property type="evidence" value="ECO:0007669"/>
    <property type="project" value="InterPro"/>
</dbReference>
<keyword evidence="6 16" id="KW-0812">Transmembrane</keyword>
<dbReference type="GO" id="GO:0005524">
    <property type="term" value="F:ATP binding"/>
    <property type="evidence" value="ECO:0007669"/>
    <property type="project" value="UniProtKB-KW"/>
</dbReference>
<evidence type="ECO:0000259" key="19">
    <source>
        <dbReference type="PROSITE" id="PS51384"/>
    </source>
</evidence>
<feature type="transmembrane region" description="Helical" evidence="16">
    <location>
        <begin position="433"/>
        <end position="451"/>
    </location>
</feature>
<evidence type="ECO:0000256" key="12">
    <source>
        <dbReference type="ARBA" id="ARBA00023467"/>
    </source>
</evidence>
<feature type="compositionally biased region" description="Pro residues" evidence="15">
    <location>
        <begin position="268"/>
        <end position="278"/>
    </location>
</feature>
<keyword evidence="7" id="KW-0547">Nucleotide-binding</keyword>
<comment type="cofactor">
    <cofactor evidence="1">
        <name>FAD</name>
        <dbReference type="ChEBI" id="CHEBI:57692"/>
    </cofactor>
</comment>
<proteinExistence type="inferred from homology"/>
<gene>
    <name evidence="20" type="ORF">CGLY_13280</name>
</gene>
<dbReference type="Gene3D" id="3.40.50.300">
    <property type="entry name" value="P-loop containing nucleotide triphosphate hydrolases"/>
    <property type="match status" value="1"/>
</dbReference>
<keyword evidence="10 16" id="KW-1133">Transmembrane helix</keyword>
<dbReference type="HOGENOM" id="CLU_000604_33_1_11"/>
<name>X5EEN5_9CORY</name>
<organism evidence="20 21">
    <name type="scientific">Corynebacterium glyciniphilum AJ 3170</name>
    <dbReference type="NCBI Taxonomy" id="1404245"/>
    <lineage>
        <taxon>Bacteria</taxon>
        <taxon>Bacillati</taxon>
        <taxon>Actinomycetota</taxon>
        <taxon>Actinomycetes</taxon>
        <taxon>Mycobacteriales</taxon>
        <taxon>Corynebacteriaceae</taxon>
        <taxon>Corynebacterium</taxon>
    </lineage>
</organism>
<dbReference type="InterPro" id="IPR003439">
    <property type="entry name" value="ABC_transporter-like_ATP-bd"/>
</dbReference>
<dbReference type="PROSITE" id="PS50893">
    <property type="entry name" value="ABC_TRANSPORTER_2"/>
    <property type="match status" value="1"/>
</dbReference>
<evidence type="ECO:0000256" key="2">
    <source>
        <dbReference type="ARBA" id="ARBA00004651"/>
    </source>
</evidence>
<dbReference type="SMART" id="SM00382">
    <property type="entry name" value="AAA"/>
    <property type="match status" value="1"/>
</dbReference>
<dbReference type="InterPro" id="IPR039421">
    <property type="entry name" value="Type_1_exporter"/>
</dbReference>
<accession>X5EEN5</accession>
<protein>
    <recommendedName>
        <fullName evidence="13">Mycobactin import ATP-binding/permease protein IrtA</fullName>
    </recommendedName>
</protein>
<feature type="domain" description="ABC transporter" evidence="17">
    <location>
        <begin position="606"/>
        <end position="838"/>
    </location>
</feature>
<dbReference type="GO" id="GO:0005886">
    <property type="term" value="C:plasma membrane"/>
    <property type="evidence" value="ECO:0007669"/>
    <property type="project" value="UniProtKB-SubCell"/>
</dbReference>
<dbReference type="InterPro" id="IPR007037">
    <property type="entry name" value="SIP_rossman_dom"/>
</dbReference>
<evidence type="ECO:0000259" key="17">
    <source>
        <dbReference type="PROSITE" id="PS50893"/>
    </source>
</evidence>
<sequence length="850" mass="90594">MSKGFQGAVLHGLGAKDHALTVTETQWRTSNMLRVTFHSDTILSTDGEAPAAWMRAWFPDPDGGSKQFQRGYTFAETDPSTGTLAVDFVIHHPMGPASWWAQNCQPGDTIEATRYGETDFTLLDPAPAGYLLLGDLASYPAITQLAAAVPAEVPVVVYLEKHADADEESPLPEGPNITAAWVESFPDGQGLAQAISGGDWEGWYAWVTGEVTATRHAKTVLQRDAHLNRGTLHAQGYWVAGRAMGKSRALQEAAETAAPAAADAPETPVTPTPEPAPQKKPSAGVLAPAKVPMIIAGVFQTLLSVLGIVPFVLFAELCRQLLNGADRDTVLGTGVAALLVMAASALGTTLLMLAMHLYDASYSATLRRRLMDKLARLPLGWFTSRRSSDVRTLVADDVAGMHYIVTHAVPDLVAAVVTPLAALIYLFTVDWRLALVLLLPIAAFIGVMVTIQSRERDRVVISQRNISTVTGQSQSFLANREVSQVFGEKSIVDLPGTLREVGAFVDTLQKDTGAAKIIAVMINRPTTVLGLLVVATWVLMLPGWVSVSDAIPFLVLGPSFGAQLVAISGGIGNLLVSLDGRAGLDLALTTPELPGPANRPAPAGHVVFDRVRFGYSPDREVLASFSLTLARGTVTAVVGPSGAGKSTVGALLARLWDPQGGSVSIDGTDIRDMTQDELYATVTILLQDVQLIHTTIRDNIALTAPDATDEQVVAAARAANIHDTIMNLPEGYDTVVTGDRLSGGERQRIGIARALLADTPVVVLDEATASADPDSEWAILTALDTLLKGRTVLMIAHRLHTVADADRIIVMDHGRITESGRHDELIAAEGTYASLWDRHQTSTHSTPEAH</sequence>
<dbReference type="GO" id="GO:0016491">
    <property type="term" value="F:oxidoreductase activity"/>
    <property type="evidence" value="ECO:0007669"/>
    <property type="project" value="InterPro"/>
</dbReference>
<evidence type="ECO:0000313" key="21">
    <source>
        <dbReference type="Proteomes" id="UP000023703"/>
    </source>
</evidence>
<evidence type="ECO:0000256" key="11">
    <source>
        <dbReference type="ARBA" id="ARBA00023136"/>
    </source>
</evidence>
<feature type="domain" description="ABC transmembrane type-1" evidence="18">
    <location>
        <begin position="294"/>
        <end position="487"/>
    </location>
</feature>
<comment type="subcellular location">
    <subcellularLocation>
        <location evidence="2">Cell membrane</location>
        <topology evidence="2">Multi-pass membrane protein</topology>
    </subcellularLocation>
</comment>
<keyword evidence="9" id="KW-0067">ATP-binding</keyword>
<keyword evidence="11 16" id="KW-0472">Membrane</keyword>
<keyword evidence="8" id="KW-0274">FAD</keyword>
<evidence type="ECO:0000256" key="8">
    <source>
        <dbReference type="ARBA" id="ARBA00022827"/>
    </source>
</evidence>
<dbReference type="Pfam" id="PF00664">
    <property type="entry name" value="ABC_membrane"/>
    <property type="match status" value="1"/>
</dbReference>
<dbReference type="InterPro" id="IPR011527">
    <property type="entry name" value="ABC1_TM_dom"/>
</dbReference>
<dbReference type="OrthoDB" id="9806127at2"/>
<dbReference type="SUPFAM" id="SSF90123">
    <property type="entry name" value="ABC transporter transmembrane region"/>
    <property type="match status" value="1"/>
</dbReference>
<evidence type="ECO:0000256" key="3">
    <source>
        <dbReference type="ARBA" id="ARBA00022448"/>
    </source>
</evidence>
<evidence type="ECO:0000259" key="18">
    <source>
        <dbReference type="PROSITE" id="PS50929"/>
    </source>
</evidence>
<dbReference type="PROSITE" id="PS51384">
    <property type="entry name" value="FAD_FR"/>
    <property type="match status" value="1"/>
</dbReference>
<dbReference type="Pfam" id="PF00005">
    <property type="entry name" value="ABC_tran"/>
    <property type="match status" value="1"/>
</dbReference>
<evidence type="ECO:0000256" key="6">
    <source>
        <dbReference type="ARBA" id="ARBA00022692"/>
    </source>
</evidence>
<dbReference type="PROSITE" id="PS00211">
    <property type="entry name" value="ABC_TRANSPORTER_1"/>
    <property type="match status" value="1"/>
</dbReference>
<dbReference type="InterPro" id="IPR039261">
    <property type="entry name" value="FNR_nucleotide-bd"/>
</dbReference>
<dbReference type="InterPro" id="IPR036640">
    <property type="entry name" value="ABC1_TM_sf"/>
</dbReference>
<dbReference type="InterPro" id="IPR013113">
    <property type="entry name" value="SIP_FAD-bd"/>
</dbReference>
<feature type="transmembrane region" description="Helical" evidence="16">
    <location>
        <begin position="335"/>
        <end position="358"/>
    </location>
</feature>
<dbReference type="SUPFAM" id="SSF52540">
    <property type="entry name" value="P-loop containing nucleoside triphosphate hydrolases"/>
    <property type="match status" value="1"/>
</dbReference>
<feature type="transmembrane region" description="Helical" evidence="16">
    <location>
        <begin position="551"/>
        <end position="576"/>
    </location>
</feature>
<dbReference type="eggNOG" id="COG1132">
    <property type="taxonomic scope" value="Bacteria"/>
</dbReference>
<dbReference type="CDD" id="cd07346">
    <property type="entry name" value="ABC_6TM_exporters"/>
    <property type="match status" value="1"/>
</dbReference>
<evidence type="ECO:0000256" key="5">
    <source>
        <dbReference type="ARBA" id="ARBA00022630"/>
    </source>
</evidence>
<dbReference type="GO" id="GO:0015421">
    <property type="term" value="F:ABC-type oligopeptide transporter activity"/>
    <property type="evidence" value="ECO:0007669"/>
    <property type="project" value="TreeGrafter"/>
</dbReference>
<dbReference type="Gene3D" id="2.40.30.10">
    <property type="entry name" value="Translation factors"/>
    <property type="match status" value="1"/>
</dbReference>
<dbReference type="PROSITE" id="PS50929">
    <property type="entry name" value="ABC_TM1F"/>
    <property type="match status" value="1"/>
</dbReference>
<dbReference type="InterPro" id="IPR017871">
    <property type="entry name" value="ABC_transporter-like_CS"/>
</dbReference>
<dbReference type="eggNOG" id="COG2375">
    <property type="taxonomic scope" value="Bacteria"/>
</dbReference>
<dbReference type="InterPro" id="IPR003593">
    <property type="entry name" value="AAA+_ATPase"/>
</dbReference>
<feature type="compositionally biased region" description="Low complexity" evidence="15">
    <location>
        <begin position="252"/>
        <end position="267"/>
    </location>
</feature>
<dbReference type="SUPFAM" id="SSF63380">
    <property type="entry name" value="Riboflavin synthase domain-like"/>
    <property type="match status" value="1"/>
</dbReference>
<dbReference type="PANTHER" id="PTHR43394:SF1">
    <property type="entry name" value="ATP-BINDING CASSETTE SUB-FAMILY B MEMBER 10, MITOCHONDRIAL"/>
    <property type="match status" value="1"/>
</dbReference>
<feature type="region of interest" description="Disordered" evidence="15">
    <location>
        <begin position="250"/>
        <end position="283"/>
    </location>
</feature>
<dbReference type="EMBL" id="CP006842">
    <property type="protein sequence ID" value="AHW65096.1"/>
    <property type="molecule type" value="Genomic_DNA"/>
</dbReference>